<dbReference type="InterPro" id="IPR001597">
    <property type="entry name" value="ArAA_b-elim_lyase/Thr_aldolase"/>
</dbReference>
<dbReference type="Proteomes" id="UP001189429">
    <property type="component" value="Unassembled WGS sequence"/>
</dbReference>
<accession>A0ABN9VJK6</accession>
<evidence type="ECO:0000256" key="1">
    <source>
        <dbReference type="ARBA" id="ARBA00001933"/>
    </source>
</evidence>
<comment type="similarity">
    <text evidence="2">Belongs to the threonine aldolase family.</text>
</comment>
<comment type="caution">
    <text evidence="6">The sequence shown here is derived from an EMBL/GenBank/DDBJ whole genome shotgun (WGS) entry which is preliminary data.</text>
</comment>
<dbReference type="SUPFAM" id="SSF53383">
    <property type="entry name" value="PLP-dependent transferases"/>
    <property type="match status" value="1"/>
</dbReference>
<evidence type="ECO:0000256" key="2">
    <source>
        <dbReference type="ARBA" id="ARBA00006966"/>
    </source>
</evidence>
<dbReference type="InterPro" id="IPR015422">
    <property type="entry name" value="PyrdxlP-dep_Trfase_small"/>
</dbReference>
<feature type="compositionally biased region" description="Basic and acidic residues" evidence="4">
    <location>
        <begin position="145"/>
        <end position="160"/>
    </location>
</feature>
<evidence type="ECO:0000259" key="5">
    <source>
        <dbReference type="Pfam" id="PF01212"/>
    </source>
</evidence>
<dbReference type="Gene3D" id="3.90.1150.10">
    <property type="entry name" value="Aspartate Aminotransferase, domain 1"/>
    <property type="match status" value="1"/>
</dbReference>
<comment type="cofactor">
    <cofactor evidence="1">
        <name>pyridoxal 5'-phosphate</name>
        <dbReference type="ChEBI" id="CHEBI:597326"/>
    </cofactor>
</comment>
<dbReference type="InterPro" id="IPR015424">
    <property type="entry name" value="PyrdxlP-dep_Trfase"/>
</dbReference>
<keyword evidence="7" id="KW-1185">Reference proteome</keyword>
<keyword evidence="3" id="KW-0663">Pyridoxal phosphate</keyword>
<name>A0ABN9VJK6_9DINO</name>
<evidence type="ECO:0000256" key="4">
    <source>
        <dbReference type="SAM" id="MobiDB-lite"/>
    </source>
</evidence>
<evidence type="ECO:0000313" key="6">
    <source>
        <dbReference type="EMBL" id="CAK0873299.1"/>
    </source>
</evidence>
<dbReference type="PANTHER" id="PTHR48097:SF9">
    <property type="entry name" value="L-THREONINE ALDOLASE"/>
    <property type="match status" value="1"/>
</dbReference>
<evidence type="ECO:0000313" key="7">
    <source>
        <dbReference type="Proteomes" id="UP001189429"/>
    </source>
</evidence>
<dbReference type="PANTHER" id="PTHR48097">
    <property type="entry name" value="L-THREONINE ALDOLASE-RELATED"/>
    <property type="match status" value="1"/>
</dbReference>
<protein>
    <recommendedName>
        <fullName evidence="5">Aromatic amino acid beta-eliminating lyase/threonine aldolase domain-containing protein</fullName>
    </recommendedName>
</protein>
<evidence type="ECO:0000256" key="3">
    <source>
        <dbReference type="ARBA" id="ARBA00022898"/>
    </source>
</evidence>
<feature type="non-terminal residue" evidence="6">
    <location>
        <position position="183"/>
    </location>
</feature>
<organism evidence="6 7">
    <name type="scientific">Prorocentrum cordatum</name>
    <dbReference type="NCBI Taxonomy" id="2364126"/>
    <lineage>
        <taxon>Eukaryota</taxon>
        <taxon>Sar</taxon>
        <taxon>Alveolata</taxon>
        <taxon>Dinophyceae</taxon>
        <taxon>Prorocentrales</taxon>
        <taxon>Prorocentraceae</taxon>
        <taxon>Prorocentrum</taxon>
    </lineage>
</organism>
<reference evidence="6" key="1">
    <citation type="submission" date="2023-10" db="EMBL/GenBank/DDBJ databases">
        <authorList>
            <person name="Chen Y."/>
            <person name="Shah S."/>
            <person name="Dougan E. K."/>
            <person name="Thang M."/>
            <person name="Chan C."/>
        </authorList>
    </citation>
    <scope>NUCLEOTIDE SEQUENCE [LARGE SCALE GENOMIC DNA]</scope>
</reference>
<dbReference type="InterPro" id="IPR015421">
    <property type="entry name" value="PyrdxlP-dep_Trfase_major"/>
</dbReference>
<sequence>MARGACLSKGLASPAGSLVLGGAELVARARRVRKALGGGMRQAGVLAACGLVSLERMARPSRLREDHRRARELARGLASIDGLEVPRPDSNMVLATVVAEGVASADLVAALGARGTRVVFLPPLRSRAGEDPRRPALPGRRRRRPEGGGRLRGRDAEPPGRQRAGGVRAPEGAVSTRWPAACS</sequence>
<feature type="region of interest" description="Disordered" evidence="4">
    <location>
        <begin position="126"/>
        <end position="183"/>
    </location>
</feature>
<dbReference type="Pfam" id="PF01212">
    <property type="entry name" value="Beta_elim_lyase"/>
    <property type="match status" value="1"/>
</dbReference>
<gene>
    <name evidence="6" type="ORF">PCOR1329_LOCUS58556</name>
</gene>
<feature type="domain" description="Aromatic amino acid beta-eliminating lyase/threonine aldolase" evidence="5">
    <location>
        <begin position="6"/>
        <end position="98"/>
    </location>
</feature>
<proteinExistence type="inferred from homology"/>
<dbReference type="EMBL" id="CAUYUJ010017267">
    <property type="protein sequence ID" value="CAK0873299.1"/>
    <property type="molecule type" value="Genomic_DNA"/>
</dbReference>
<dbReference type="Gene3D" id="3.40.640.10">
    <property type="entry name" value="Type I PLP-dependent aspartate aminotransferase-like (Major domain)"/>
    <property type="match status" value="1"/>
</dbReference>